<evidence type="ECO:0000256" key="1">
    <source>
        <dbReference type="ARBA" id="ARBA00022977"/>
    </source>
</evidence>
<comment type="caution">
    <text evidence="2">Lacks conserved residue(s) required for the propagation of feature annotation.</text>
</comment>
<dbReference type="InterPro" id="IPR036921">
    <property type="entry name" value="PurM-like_N_sf"/>
</dbReference>
<feature type="binding site" evidence="2">
    <location>
        <position position="37"/>
    </location>
    <ligand>
        <name>Mg(2+)</name>
        <dbReference type="ChEBI" id="CHEBI:18420"/>
        <label>1</label>
    </ligand>
</feature>
<dbReference type="RefSeq" id="WP_189676025.1">
    <property type="nucleotide sequence ID" value="NZ_BNAQ01000002.1"/>
</dbReference>
<dbReference type="SUPFAM" id="SSF56042">
    <property type="entry name" value="PurM C-terminal domain-like"/>
    <property type="match status" value="1"/>
</dbReference>
<sequence length="316" mass="31547">MTEADFLAAVRALPLHPGALGLRDDAARLGRLVLTSDTLVEGVHYLAGDPPGDVAWKLVATNLSDLAAKGAVPVGVMLNYPLRRAAVPPPGDATAGEASPSEGWDSAFLAGLADALTTFAAPILGGDTVSLPAHAPRVITLTALGDAAHAPPRSGAQAGDALWVTGTIGDAGAGLAIAHGQPGPAELLAAYRRPQPQLAAGQALAPQVHAMMDVSDGLLIDAQRMAAASGLAVTIDLAAIPLSDAYRAQAGDTRAARCAAATAGDDYQLLFALAPHRAPAAPATRIGVFASGAGLTLHDAGAPLSLPGALGYQHAG</sequence>
<dbReference type="Pfam" id="PF02769">
    <property type="entry name" value="AIRS_C"/>
    <property type="match status" value="1"/>
</dbReference>
<feature type="binding site" evidence="2">
    <location>
        <position position="65"/>
    </location>
    <ligand>
        <name>Mg(2+)</name>
        <dbReference type="ChEBI" id="CHEBI:18420"/>
        <label>3</label>
    </ligand>
</feature>
<dbReference type="InterPro" id="IPR016188">
    <property type="entry name" value="PurM-like_N"/>
</dbReference>
<dbReference type="GO" id="GO:0016301">
    <property type="term" value="F:kinase activity"/>
    <property type="evidence" value="ECO:0007669"/>
    <property type="project" value="UniProtKB-KW"/>
</dbReference>
<comment type="miscellaneous">
    <text evidence="2">Reaction mechanism of ThiL seems to utilize a direct, inline transfer of the gamma-phosphate of ATP to TMP rather than a phosphorylated enzyme intermediate.</text>
</comment>
<feature type="binding site" evidence="2">
    <location>
        <position position="215"/>
    </location>
    <ligand>
        <name>ATP</name>
        <dbReference type="ChEBI" id="CHEBI:30616"/>
    </ligand>
</feature>
<dbReference type="PANTHER" id="PTHR30270:SF0">
    <property type="entry name" value="THIAMINE-MONOPHOSPHATE KINASE"/>
    <property type="match status" value="1"/>
</dbReference>
<evidence type="ECO:0000313" key="6">
    <source>
        <dbReference type="Proteomes" id="UP000652430"/>
    </source>
</evidence>
<dbReference type="PIRSF" id="PIRSF005303">
    <property type="entry name" value="Thiam_monoph_kin"/>
    <property type="match status" value="1"/>
</dbReference>
<evidence type="ECO:0000259" key="3">
    <source>
        <dbReference type="Pfam" id="PF00586"/>
    </source>
</evidence>
<accession>A0ABQ3LMQ7</accession>
<evidence type="ECO:0000313" key="5">
    <source>
        <dbReference type="EMBL" id="GHH15705.1"/>
    </source>
</evidence>
<dbReference type="Gene3D" id="3.90.650.10">
    <property type="entry name" value="PurM-like C-terminal domain"/>
    <property type="match status" value="1"/>
</dbReference>
<dbReference type="HAMAP" id="MF_02128">
    <property type="entry name" value="TMP_kinase"/>
    <property type="match status" value="1"/>
</dbReference>
<dbReference type="CDD" id="cd02194">
    <property type="entry name" value="ThiL"/>
    <property type="match status" value="1"/>
</dbReference>
<feature type="domain" description="PurM-like C-terminal" evidence="4">
    <location>
        <begin position="157"/>
        <end position="245"/>
    </location>
</feature>
<gene>
    <name evidence="2 5" type="primary">thiL</name>
    <name evidence="5" type="ORF">GCM10008023_18930</name>
</gene>
<feature type="binding site" evidence="2">
    <location>
        <begin position="126"/>
        <end position="127"/>
    </location>
    <ligand>
        <name>ATP</name>
        <dbReference type="ChEBI" id="CHEBI:30616"/>
    </ligand>
</feature>
<dbReference type="InterPro" id="IPR010918">
    <property type="entry name" value="PurM-like_C_dom"/>
</dbReference>
<organism evidence="5 6">
    <name type="scientific">Sphingomonas glacialis</name>
    <dbReference type="NCBI Taxonomy" id="658225"/>
    <lineage>
        <taxon>Bacteria</taxon>
        <taxon>Pseudomonadati</taxon>
        <taxon>Pseudomonadota</taxon>
        <taxon>Alphaproteobacteria</taxon>
        <taxon>Sphingomonadales</taxon>
        <taxon>Sphingomonadaceae</taxon>
        <taxon>Sphingomonas</taxon>
    </lineage>
</organism>
<feature type="binding site" evidence="2">
    <location>
        <position position="65"/>
    </location>
    <ligand>
        <name>Mg(2+)</name>
        <dbReference type="ChEBI" id="CHEBI:18420"/>
        <label>2</label>
    </ligand>
</feature>
<comment type="caution">
    <text evidence="5">The sequence shown here is derived from an EMBL/GenBank/DDBJ whole genome shotgun (WGS) entry which is preliminary data.</text>
</comment>
<keyword evidence="2" id="KW-0067">ATP-binding</keyword>
<feature type="binding site" evidence="2">
    <location>
        <position position="25"/>
    </location>
    <ligand>
        <name>Mg(2+)</name>
        <dbReference type="ChEBI" id="CHEBI:18420"/>
        <label>3</label>
    </ligand>
</feature>
<dbReference type="EC" id="2.7.4.16" evidence="2"/>
<feature type="binding site" evidence="2">
    <location>
        <position position="153"/>
    </location>
    <ligand>
        <name>ATP</name>
        <dbReference type="ChEBI" id="CHEBI:30616"/>
    </ligand>
</feature>
<comment type="function">
    <text evidence="2">Catalyzes the ATP-dependent phosphorylation of thiamine-monophosphate (TMP) to form thiamine-pyrophosphate (TPP), the active form of vitamin B1.</text>
</comment>
<feature type="binding site" evidence="2">
    <location>
        <position position="312"/>
    </location>
    <ligand>
        <name>substrate</name>
    </ligand>
</feature>
<feature type="binding site" evidence="2">
    <location>
        <position position="36"/>
    </location>
    <ligand>
        <name>Mg(2+)</name>
        <dbReference type="ChEBI" id="CHEBI:18420"/>
        <label>1</label>
    </ligand>
</feature>
<dbReference type="Pfam" id="PF00586">
    <property type="entry name" value="AIRS"/>
    <property type="match status" value="1"/>
</dbReference>
<keyword evidence="2" id="KW-0808">Transferase</keyword>
<dbReference type="PANTHER" id="PTHR30270">
    <property type="entry name" value="THIAMINE-MONOPHOSPHATE KINASE"/>
    <property type="match status" value="1"/>
</dbReference>
<feature type="binding site" evidence="2">
    <location>
        <position position="25"/>
    </location>
    <ligand>
        <name>Mg(2+)</name>
        <dbReference type="ChEBI" id="CHEBI:18420"/>
        <label>4</label>
    </ligand>
</feature>
<keyword evidence="2 5" id="KW-0418">Kinase</keyword>
<feature type="binding site" evidence="2">
    <location>
        <position position="35"/>
    </location>
    <ligand>
        <name>Mg(2+)</name>
        <dbReference type="ChEBI" id="CHEBI:18420"/>
        <label>4</label>
    </ligand>
</feature>
<comment type="pathway">
    <text evidence="2">Cofactor biosynthesis; thiamine diphosphate biosynthesis; thiamine diphosphate from thiamine phosphate: step 1/1.</text>
</comment>
<dbReference type="Proteomes" id="UP000652430">
    <property type="component" value="Unassembled WGS sequence"/>
</dbReference>
<keyword evidence="1 2" id="KW-0784">Thiamine biosynthesis</keyword>
<dbReference type="InterPro" id="IPR006283">
    <property type="entry name" value="ThiL-like"/>
</dbReference>
<dbReference type="EMBL" id="BNAQ01000002">
    <property type="protein sequence ID" value="GHH15705.1"/>
    <property type="molecule type" value="Genomic_DNA"/>
</dbReference>
<keyword evidence="2" id="KW-0479">Metal-binding</keyword>
<dbReference type="InterPro" id="IPR036676">
    <property type="entry name" value="PurM-like_C_sf"/>
</dbReference>
<feature type="binding site" evidence="2">
    <location>
        <position position="216"/>
    </location>
    <ligand>
        <name>Mg(2+)</name>
        <dbReference type="ChEBI" id="CHEBI:18420"/>
        <label>5</label>
    </ligand>
</feature>
<feature type="domain" description="PurM-like N-terminal" evidence="3">
    <location>
        <begin position="24"/>
        <end position="145"/>
    </location>
</feature>
<feature type="binding site" evidence="2">
    <location>
        <position position="127"/>
    </location>
    <ligand>
        <name>Mg(2+)</name>
        <dbReference type="ChEBI" id="CHEBI:18420"/>
        <label>1</label>
    </ligand>
</feature>
<evidence type="ECO:0000256" key="2">
    <source>
        <dbReference type="HAMAP-Rule" id="MF_02128"/>
    </source>
</evidence>
<feature type="binding site" evidence="2">
    <location>
        <position position="37"/>
    </location>
    <ligand>
        <name>Mg(2+)</name>
        <dbReference type="ChEBI" id="CHEBI:18420"/>
        <label>2</label>
    </ligand>
</feature>
<comment type="similarity">
    <text evidence="2">Belongs to the thiamine-monophosphate kinase family.</text>
</comment>
<dbReference type="NCBIfam" id="TIGR01379">
    <property type="entry name" value="thiL"/>
    <property type="match status" value="1"/>
</dbReference>
<name>A0ABQ3LMQ7_9SPHN</name>
<keyword evidence="2" id="KW-0460">Magnesium</keyword>
<feature type="binding site" evidence="2">
    <location>
        <position position="265"/>
    </location>
    <ligand>
        <name>substrate</name>
    </ligand>
</feature>
<feature type="binding site" evidence="2">
    <location>
        <position position="44"/>
    </location>
    <ligand>
        <name>substrate</name>
    </ligand>
</feature>
<evidence type="ECO:0000259" key="4">
    <source>
        <dbReference type="Pfam" id="PF02769"/>
    </source>
</evidence>
<keyword evidence="6" id="KW-1185">Reference proteome</keyword>
<proteinExistence type="inferred from homology"/>
<keyword evidence="2" id="KW-0547">Nucleotide-binding</keyword>
<dbReference type="SUPFAM" id="SSF55326">
    <property type="entry name" value="PurM N-terminal domain-like"/>
    <property type="match status" value="1"/>
</dbReference>
<protein>
    <recommendedName>
        <fullName evidence="2">Thiamine-monophosphate kinase</fullName>
        <shortName evidence="2">TMP kinase</shortName>
        <shortName evidence="2">Thiamine-phosphate kinase</shortName>
        <ecNumber evidence="2">2.7.4.16</ecNumber>
    </recommendedName>
</protein>
<comment type="catalytic activity">
    <reaction evidence="2">
        <text>thiamine phosphate + ATP = thiamine diphosphate + ADP</text>
        <dbReference type="Rhea" id="RHEA:15913"/>
        <dbReference type="ChEBI" id="CHEBI:30616"/>
        <dbReference type="ChEBI" id="CHEBI:37575"/>
        <dbReference type="ChEBI" id="CHEBI:58937"/>
        <dbReference type="ChEBI" id="CHEBI:456216"/>
        <dbReference type="EC" id="2.7.4.16"/>
    </reaction>
</comment>
<reference evidence="6" key="1">
    <citation type="journal article" date="2019" name="Int. J. Syst. Evol. Microbiol.">
        <title>The Global Catalogue of Microorganisms (GCM) 10K type strain sequencing project: providing services to taxonomists for standard genome sequencing and annotation.</title>
        <authorList>
            <consortium name="The Broad Institute Genomics Platform"/>
            <consortium name="The Broad Institute Genome Sequencing Center for Infectious Disease"/>
            <person name="Wu L."/>
            <person name="Ma J."/>
        </authorList>
    </citation>
    <scope>NUCLEOTIDE SEQUENCE [LARGE SCALE GENOMIC DNA]</scope>
    <source>
        <strain evidence="6">CGMCC 1.8957</strain>
    </source>
</reference>
<feature type="binding site" evidence="2">
    <location>
        <position position="65"/>
    </location>
    <ligand>
        <name>Mg(2+)</name>
        <dbReference type="ChEBI" id="CHEBI:18420"/>
        <label>4</label>
    </ligand>
</feature>
<dbReference type="Gene3D" id="3.30.1330.10">
    <property type="entry name" value="PurM-like, N-terminal domain"/>
    <property type="match status" value="1"/>
</dbReference>
<feature type="binding site" evidence="2">
    <location>
        <position position="213"/>
    </location>
    <ligand>
        <name>Mg(2+)</name>
        <dbReference type="ChEBI" id="CHEBI:18420"/>
        <label>3</label>
    </ligand>
</feature>